<evidence type="ECO:0000256" key="3">
    <source>
        <dbReference type="ARBA" id="ARBA00023125"/>
    </source>
</evidence>
<evidence type="ECO:0000256" key="2">
    <source>
        <dbReference type="ARBA" id="ARBA00023015"/>
    </source>
</evidence>
<protein>
    <submittedName>
        <fullName evidence="6">HTH-type transcriptional regulator TsaR</fullName>
    </submittedName>
</protein>
<comment type="similarity">
    <text evidence="1">Belongs to the LysR transcriptional regulatory family.</text>
</comment>
<name>A0A679J594_VARPD</name>
<proteinExistence type="inferred from homology"/>
<dbReference type="SUPFAM" id="SSF46785">
    <property type="entry name" value="Winged helix' DNA-binding domain"/>
    <property type="match status" value="1"/>
</dbReference>
<dbReference type="RefSeq" id="WP_339089773.1">
    <property type="nucleotide sequence ID" value="NZ_LR743507.1"/>
</dbReference>
<dbReference type="Pfam" id="PF00126">
    <property type="entry name" value="HTH_1"/>
    <property type="match status" value="1"/>
</dbReference>
<feature type="domain" description="HTH lysR-type" evidence="5">
    <location>
        <begin position="20"/>
        <end position="75"/>
    </location>
</feature>
<keyword evidence="3" id="KW-0238">DNA-binding</keyword>
<dbReference type="InterPro" id="IPR000847">
    <property type="entry name" value="LysR_HTH_N"/>
</dbReference>
<dbReference type="PRINTS" id="PR00039">
    <property type="entry name" value="HTHLYSR"/>
</dbReference>
<keyword evidence="4" id="KW-0804">Transcription</keyword>
<evidence type="ECO:0000259" key="5">
    <source>
        <dbReference type="PROSITE" id="PS50931"/>
    </source>
</evidence>
<dbReference type="InterPro" id="IPR036388">
    <property type="entry name" value="WH-like_DNA-bd_sf"/>
</dbReference>
<dbReference type="Gene3D" id="3.40.190.290">
    <property type="match status" value="1"/>
</dbReference>
<dbReference type="Gene3D" id="1.10.10.10">
    <property type="entry name" value="Winged helix-like DNA-binding domain superfamily/Winged helix DNA-binding domain"/>
    <property type="match status" value="1"/>
</dbReference>
<dbReference type="PROSITE" id="PS50931">
    <property type="entry name" value="HTH_LYSR"/>
    <property type="match status" value="1"/>
</dbReference>
<sequence>MINSIDGADVAASAPSLASLRQLQIFRAVAECGSIRAAARELHLTQPAATHAVRELERSVGAPLFARSVKGVIVTEIGTALLRRSHLVFNEMRRAQEEIAQLRDGTGGRLSIAFSSAAAQLLPTALMDFRARRPGVLLELQELTWPSADERWHRGGYDFAVISELDGPTEDGLEREMLLEQPLFVAARASHPQARARSLKGLQHCLWLVPGYGLPLLQRLFAARRMPPPADVIACQSLQMALTLLHRTDALALLSGYLIGGRGTSHGLVRLPLPGPPLALLRITLLVRDAQALTPAARIFIDCLRRAAKEAATPIEGVV</sequence>
<dbReference type="GO" id="GO:0003700">
    <property type="term" value="F:DNA-binding transcription factor activity"/>
    <property type="evidence" value="ECO:0007669"/>
    <property type="project" value="InterPro"/>
</dbReference>
<organism evidence="6">
    <name type="scientific">Variovorax paradoxus</name>
    <dbReference type="NCBI Taxonomy" id="34073"/>
    <lineage>
        <taxon>Bacteria</taxon>
        <taxon>Pseudomonadati</taxon>
        <taxon>Pseudomonadota</taxon>
        <taxon>Betaproteobacteria</taxon>
        <taxon>Burkholderiales</taxon>
        <taxon>Comamonadaceae</taxon>
        <taxon>Variovorax</taxon>
    </lineage>
</organism>
<evidence type="ECO:0000313" key="6">
    <source>
        <dbReference type="EMBL" id="CAA2103105.1"/>
    </source>
</evidence>
<dbReference type="FunFam" id="1.10.10.10:FF:000001">
    <property type="entry name" value="LysR family transcriptional regulator"/>
    <property type="match status" value="1"/>
</dbReference>
<accession>A0A679J594</accession>
<dbReference type="SUPFAM" id="SSF53850">
    <property type="entry name" value="Periplasmic binding protein-like II"/>
    <property type="match status" value="1"/>
</dbReference>
<gene>
    <name evidence="6" type="primary">tsaR_2</name>
    <name evidence="6" type="ORF">VVAX_02090</name>
</gene>
<evidence type="ECO:0000256" key="4">
    <source>
        <dbReference type="ARBA" id="ARBA00023163"/>
    </source>
</evidence>
<dbReference type="Pfam" id="PF03466">
    <property type="entry name" value="LysR_substrate"/>
    <property type="match status" value="1"/>
</dbReference>
<dbReference type="GO" id="GO:0005829">
    <property type="term" value="C:cytosol"/>
    <property type="evidence" value="ECO:0007669"/>
    <property type="project" value="TreeGrafter"/>
</dbReference>
<reference evidence="6" key="1">
    <citation type="submission" date="2019-12" db="EMBL/GenBank/DDBJ databases">
        <authorList>
            <person name="Cremers G."/>
        </authorList>
    </citation>
    <scope>NUCLEOTIDE SEQUENCE</scope>
    <source>
        <strain evidence="6">Vvax</strain>
    </source>
</reference>
<evidence type="ECO:0000256" key="1">
    <source>
        <dbReference type="ARBA" id="ARBA00009437"/>
    </source>
</evidence>
<dbReference type="InterPro" id="IPR050950">
    <property type="entry name" value="HTH-type_LysR_regulators"/>
</dbReference>
<keyword evidence="2" id="KW-0805">Transcription regulation</keyword>
<dbReference type="EMBL" id="LR743507">
    <property type="protein sequence ID" value="CAA2103105.1"/>
    <property type="molecule type" value="Genomic_DNA"/>
</dbReference>
<dbReference type="PANTHER" id="PTHR30419:SF30">
    <property type="entry name" value="LYSR FAMILY TRANSCRIPTIONAL REGULATOR"/>
    <property type="match status" value="1"/>
</dbReference>
<dbReference type="GO" id="GO:0003677">
    <property type="term" value="F:DNA binding"/>
    <property type="evidence" value="ECO:0007669"/>
    <property type="project" value="UniProtKB-KW"/>
</dbReference>
<dbReference type="AlphaFoldDB" id="A0A679J594"/>
<dbReference type="InterPro" id="IPR005119">
    <property type="entry name" value="LysR_subst-bd"/>
</dbReference>
<dbReference type="PANTHER" id="PTHR30419">
    <property type="entry name" value="HTH-TYPE TRANSCRIPTIONAL REGULATOR YBHD"/>
    <property type="match status" value="1"/>
</dbReference>
<dbReference type="InterPro" id="IPR036390">
    <property type="entry name" value="WH_DNA-bd_sf"/>
</dbReference>